<dbReference type="eggNOG" id="COG2067">
    <property type="taxonomic scope" value="Bacteria"/>
</dbReference>
<keyword evidence="9" id="KW-1185">Reference proteome</keyword>
<dbReference type="GO" id="GO:0015483">
    <property type="term" value="F:long-chain fatty acid transporting porin activity"/>
    <property type="evidence" value="ECO:0007669"/>
    <property type="project" value="TreeGrafter"/>
</dbReference>
<evidence type="ECO:0000313" key="9">
    <source>
        <dbReference type="Proteomes" id="UP000019402"/>
    </source>
</evidence>
<dbReference type="Proteomes" id="UP000019402">
    <property type="component" value="Unassembled WGS sequence"/>
</dbReference>
<dbReference type="EMBL" id="BAMD01000007">
    <property type="protein sequence ID" value="GAF02232.1"/>
    <property type="molecule type" value="Genomic_DNA"/>
</dbReference>
<dbReference type="AlphaFoldDB" id="W7Y2N1"/>
<name>W7Y2N1_9BACT</name>
<reference evidence="8 9" key="1">
    <citation type="journal article" date="2014" name="Genome Announc.">
        <title>Draft Genome Sequence of Cytophaga fermentans JCM 21142T, a Facultative Anaerobe Isolated from Marine Mud.</title>
        <authorList>
            <person name="Starns D."/>
            <person name="Oshima K."/>
            <person name="Suda W."/>
            <person name="Iino T."/>
            <person name="Yuki M."/>
            <person name="Inoue J."/>
            <person name="Kitamura K."/>
            <person name="Iida T."/>
            <person name="Darby A."/>
            <person name="Hattori M."/>
            <person name="Ohkuma M."/>
        </authorList>
    </citation>
    <scope>NUCLEOTIDE SEQUENCE [LARGE SCALE GENOMIC DNA]</scope>
    <source>
        <strain evidence="8 9">JCM 21142</strain>
    </source>
</reference>
<dbReference type="Gene3D" id="2.40.160.60">
    <property type="entry name" value="Outer membrane protein transport protein (OMPP1/FadL/TodX)"/>
    <property type="match status" value="1"/>
</dbReference>
<evidence type="ECO:0000256" key="7">
    <source>
        <dbReference type="ARBA" id="ARBA00023237"/>
    </source>
</evidence>
<gene>
    <name evidence="8" type="ORF">JCM21142_3861</name>
</gene>
<comment type="similarity">
    <text evidence="2">Belongs to the OmpP1/FadL family.</text>
</comment>
<keyword evidence="5" id="KW-0732">Signal</keyword>
<dbReference type="OrthoDB" id="9765571at2"/>
<dbReference type="STRING" id="869213.GCA_000517085_00693"/>
<evidence type="ECO:0000256" key="3">
    <source>
        <dbReference type="ARBA" id="ARBA00022452"/>
    </source>
</evidence>
<accession>W7Y2N1</accession>
<dbReference type="PANTHER" id="PTHR35093">
    <property type="entry name" value="OUTER MEMBRANE PROTEIN NMB0088-RELATED"/>
    <property type="match status" value="1"/>
</dbReference>
<protein>
    <submittedName>
        <fullName evidence="8">Outer membrane protein transport protein</fullName>
    </submittedName>
</protein>
<evidence type="ECO:0000256" key="2">
    <source>
        <dbReference type="ARBA" id="ARBA00008163"/>
    </source>
</evidence>
<sequence>MNHIKTIIGLFLSFTMISLNAQNYEDMLRYSQTQYSGTARTMAMGNAFASLGGDFGSLSINPAGIAVYRSSEFTLTPSIIINSTNSQLQGNKSDESKLSFAPSQIGFVGTYKPMRDVKNGLVSSHFSIGYSRNNNFNYKSMAAARNTDQSLARYFEENTNNSNDNWSQLSQLAYDSYLIDEVDDGMGGSYYSSFMNPGDKVHQTNILDKEGYSGEINLTGGVNISNILMLGASVNIVTMRYKEEAHYYEEYSLDDGQVNSYDVFNRYSVRNYLDASGVGINLKAGFIVKPMQFLRIGAAYHSPTWYNMEEEFGSGIDGLFFNDIDAVGGNSTYAHDYENIFEYKLITPEKLVAGASFVIGKIAIISADYEHINYANGKFKTNSNNYVDIAAIKEASDALEADLTSANNLRAGIEFRLGKQISLRGGYAYQGTPYKIEENDREIISYSAGLGFRNKNYFVDFAYKLSAYDSRYTSYNWDPSYDAELGIPYQTITETKDHFIALTMGWKF</sequence>
<dbReference type="RefSeq" id="WP_152541683.1">
    <property type="nucleotide sequence ID" value="NZ_KI912107.1"/>
</dbReference>
<evidence type="ECO:0000256" key="6">
    <source>
        <dbReference type="ARBA" id="ARBA00023136"/>
    </source>
</evidence>
<evidence type="ECO:0000256" key="4">
    <source>
        <dbReference type="ARBA" id="ARBA00022692"/>
    </source>
</evidence>
<keyword evidence="4" id="KW-0812">Transmembrane</keyword>
<keyword evidence="7" id="KW-0998">Cell outer membrane</keyword>
<dbReference type="InterPro" id="IPR005017">
    <property type="entry name" value="OMPP1/FadL/TodX"/>
</dbReference>
<dbReference type="PANTHER" id="PTHR35093:SF8">
    <property type="entry name" value="OUTER MEMBRANE PROTEIN NMB0088-RELATED"/>
    <property type="match status" value="1"/>
</dbReference>
<evidence type="ECO:0000256" key="1">
    <source>
        <dbReference type="ARBA" id="ARBA00004571"/>
    </source>
</evidence>
<comment type="caution">
    <text evidence="8">The sequence shown here is derived from an EMBL/GenBank/DDBJ whole genome shotgun (WGS) entry which is preliminary data.</text>
</comment>
<proteinExistence type="inferred from homology"/>
<dbReference type="GO" id="GO:0009279">
    <property type="term" value="C:cell outer membrane"/>
    <property type="evidence" value="ECO:0007669"/>
    <property type="project" value="UniProtKB-SubCell"/>
</dbReference>
<keyword evidence="6" id="KW-0472">Membrane</keyword>
<organism evidence="8 9">
    <name type="scientific">Saccharicrinis fermentans DSM 9555 = JCM 21142</name>
    <dbReference type="NCBI Taxonomy" id="869213"/>
    <lineage>
        <taxon>Bacteria</taxon>
        <taxon>Pseudomonadati</taxon>
        <taxon>Bacteroidota</taxon>
        <taxon>Bacteroidia</taxon>
        <taxon>Marinilabiliales</taxon>
        <taxon>Marinilabiliaceae</taxon>
        <taxon>Saccharicrinis</taxon>
    </lineage>
</organism>
<keyword evidence="3" id="KW-1134">Transmembrane beta strand</keyword>
<dbReference type="SUPFAM" id="SSF56935">
    <property type="entry name" value="Porins"/>
    <property type="match status" value="1"/>
</dbReference>
<evidence type="ECO:0000313" key="8">
    <source>
        <dbReference type="EMBL" id="GAF02232.1"/>
    </source>
</evidence>
<comment type="subcellular location">
    <subcellularLocation>
        <location evidence="1">Cell outer membrane</location>
        <topology evidence="1">Multi-pass membrane protein</topology>
    </subcellularLocation>
</comment>
<evidence type="ECO:0000256" key="5">
    <source>
        <dbReference type="ARBA" id="ARBA00022729"/>
    </source>
</evidence>